<evidence type="ECO:0000313" key="7">
    <source>
        <dbReference type="Proteomes" id="UP000266188"/>
    </source>
</evidence>
<feature type="domain" description="UvrD-like helicase ATP-binding" evidence="5">
    <location>
        <begin position="67"/>
        <end position="158"/>
    </location>
</feature>
<dbReference type="EMBL" id="MVGC01000140">
    <property type="protein sequence ID" value="RJE23010.1"/>
    <property type="molecule type" value="Genomic_DNA"/>
</dbReference>
<dbReference type="SUPFAM" id="SSF52540">
    <property type="entry name" value="P-loop containing nucleoside triphosphate hydrolases"/>
    <property type="match status" value="1"/>
</dbReference>
<dbReference type="Gene3D" id="3.40.50.300">
    <property type="entry name" value="P-loop containing nucleotide triphosphate hydrolases"/>
    <property type="match status" value="2"/>
</dbReference>
<dbReference type="PANTHER" id="PTHR21529:SF4">
    <property type="entry name" value="TPR AND ANKYRIN REPEAT-CONTAINING PROTEIN 1"/>
    <property type="match status" value="1"/>
</dbReference>
<dbReference type="Gene3D" id="1.10.10.160">
    <property type="match status" value="1"/>
</dbReference>
<keyword evidence="1" id="KW-0547">Nucleotide-binding</keyword>
<dbReference type="Gene3D" id="1.25.40.10">
    <property type="entry name" value="Tetratricopeptide repeat domain"/>
    <property type="match status" value="1"/>
</dbReference>
<evidence type="ECO:0000256" key="2">
    <source>
        <dbReference type="ARBA" id="ARBA00022801"/>
    </source>
</evidence>
<keyword evidence="2" id="KW-0378">Hydrolase</keyword>
<dbReference type="AlphaFoldDB" id="A0A3A2ZKC7"/>
<accession>A0A3A2ZKC7</accession>
<dbReference type="InterPro" id="IPR013986">
    <property type="entry name" value="DExx_box_DNA_helicase_dom_sf"/>
</dbReference>
<dbReference type="InterPro" id="IPR014016">
    <property type="entry name" value="UvrD-like_ATP-bd"/>
</dbReference>
<reference evidence="7" key="1">
    <citation type="submission" date="2017-02" db="EMBL/GenBank/DDBJ databases">
        <authorList>
            <person name="Tafer H."/>
            <person name="Lopandic K."/>
        </authorList>
    </citation>
    <scope>NUCLEOTIDE SEQUENCE [LARGE SCALE GENOMIC DNA]</scope>
    <source>
        <strain evidence="7">CBS 366.77</strain>
    </source>
</reference>
<evidence type="ECO:0000256" key="3">
    <source>
        <dbReference type="ARBA" id="ARBA00022806"/>
    </source>
</evidence>
<evidence type="ECO:0000256" key="1">
    <source>
        <dbReference type="ARBA" id="ARBA00022741"/>
    </source>
</evidence>
<dbReference type="STRING" id="2070753.A0A3A2ZKC7"/>
<evidence type="ECO:0000313" key="6">
    <source>
        <dbReference type="EMBL" id="RJE23010.1"/>
    </source>
</evidence>
<dbReference type="SUPFAM" id="SSF48452">
    <property type="entry name" value="TPR-like"/>
    <property type="match status" value="1"/>
</dbReference>
<keyword evidence="4" id="KW-0067">ATP-binding</keyword>
<dbReference type="GO" id="GO:0005524">
    <property type="term" value="F:ATP binding"/>
    <property type="evidence" value="ECO:0007669"/>
    <property type="project" value="UniProtKB-KW"/>
</dbReference>
<comment type="caution">
    <text evidence="6">The sequence shown here is derived from an EMBL/GenBank/DDBJ whole genome shotgun (WGS) entry which is preliminary data.</text>
</comment>
<proteinExistence type="predicted"/>
<dbReference type="OrthoDB" id="3156807at2759"/>
<evidence type="ECO:0000256" key="4">
    <source>
        <dbReference type="ARBA" id="ARBA00022840"/>
    </source>
</evidence>
<name>A0A3A2ZKC7_9EURO</name>
<dbReference type="PANTHER" id="PTHR21529">
    <property type="entry name" value="MAMMARY TURMOR VIRUS RECEPTOR HOMOLOG 1, 2 MTVR1, 2"/>
    <property type="match status" value="1"/>
</dbReference>
<sequence length="843" mass="96674">MRKVVDFNVFKTEYWSCLSNLVPSSPELLFSEIMGVIKGSSVTARTLMSLSREEYVTKSGKLSPAFTTEVERDRVFSAFERYEKLKKQRDEVDELDRVIELLKALKDNPTLAQNIRQCFEEAYVDEVQDLRCLDIVLLLSCVCDARGIHLAGDTAQCISKDSVFRFPEIKALFYEYYAFLGDEINQPELARPKQFALTKNYRSHQGILSLASFVMKMLWTAGFDSSILSAKMIGLVKLNDRVGDFGAEQVILVRDDTSKNKLQKQIGEMALVLTILESKGMEFDDVLAYDFFSASDVGSSYRCLHLLSQGDRKQFDSQKHAHLYVAVTRARNQLWFLESSESSVKPVLEALTADESIQLVDVVRQKDPDVAEKVRVLRAGGSVDPERWLKRGAHLLHQKNYADALFCFRKANDRKGVTQCEAWLHEQQGRICRATEDMQGFSENYEKAITLFLDINLITEAAECLEGLEQYDRVARLWKSQGQLRKAAMYFEKGGHYCSASECYHLERDFEQAVEVLRRGDEFDNLITYITKQGRVSPELRAKTIDLLGSDVDKEAFFREFEMFDQLCSFYEAKEQYRDLFELCLSIGDLTTALDTIITHGLDSVSDNDVEKLFNYVVTESIFIRRGVVNSQLNQDTAQPEQVGEDFDLITEQSERSRVLLKKAHSLPILEKAASHWEKAFLLFASVDNPDTSINLSDLQKGLARQFFCLFAIAFERKIFSRSKVSFLPTHLFLQATQLLQDLTSEKHPPWLYMLCGLFEPPGRDTIMLPWSPLRKEIPEGADNLSTEGIFQCARRWILDKFSSGLRMFDETAQNLWKIEFNSSCIFFLIRGEQYYPNNAPRY</sequence>
<dbReference type="InterPro" id="IPR039904">
    <property type="entry name" value="TRANK1"/>
</dbReference>
<dbReference type="GO" id="GO:0004386">
    <property type="term" value="F:helicase activity"/>
    <property type="evidence" value="ECO:0007669"/>
    <property type="project" value="UniProtKB-KW"/>
</dbReference>
<keyword evidence="7" id="KW-1185">Reference proteome</keyword>
<dbReference type="InterPro" id="IPR011990">
    <property type="entry name" value="TPR-like_helical_dom_sf"/>
</dbReference>
<gene>
    <name evidence="6" type="ORF">PHISCL_04661</name>
</gene>
<dbReference type="InterPro" id="IPR027417">
    <property type="entry name" value="P-loop_NTPase"/>
</dbReference>
<evidence type="ECO:0000259" key="5">
    <source>
        <dbReference type="Pfam" id="PF00580"/>
    </source>
</evidence>
<keyword evidence="3" id="KW-0347">Helicase</keyword>
<protein>
    <recommendedName>
        <fullName evidence="5">UvrD-like helicase ATP-binding domain-containing protein</fullName>
    </recommendedName>
</protein>
<dbReference type="GO" id="GO:0016787">
    <property type="term" value="F:hydrolase activity"/>
    <property type="evidence" value="ECO:0007669"/>
    <property type="project" value="UniProtKB-KW"/>
</dbReference>
<dbReference type="Pfam" id="PF00580">
    <property type="entry name" value="UvrD-helicase"/>
    <property type="match status" value="1"/>
</dbReference>
<organism evidence="6 7">
    <name type="scientific">Aspergillus sclerotialis</name>
    <dbReference type="NCBI Taxonomy" id="2070753"/>
    <lineage>
        <taxon>Eukaryota</taxon>
        <taxon>Fungi</taxon>
        <taxon>Dikarya</taxon>
        <taxon>Ascomycota</taxon>
        <taxon>Pezizomycotina</taxon>
        <taxon>Eurotiomycetes</taxon>
        <taxon>Eurotiomycetidae</taxon>
        <taxon>Eurotiales</taxon>
        <taxon>Aspergillaceae</taxon>
        <taxon>Aspergillus</taxon>
        <taxon>Aspergillus subgen. Polypaecilum</taxon>
    </lineage>
</organism>
<dbReference type="Proteomes" id="UP000266188">
    <property type="component" value="Unassembled WGS sequence"/>
</dbReference>